<dbReference type="Proteomes" id="UP000572817">
    <property type="component" value="Unassembled WGS sequence"/>
</dbReference>
<evidence type="ECO:0000313" key="3">
    <source>
        <dbReference type="EMBL" id="KAF4311856.1"/>
    </source>
</evidence>
<reference evidence="2 4" key="1">
    <citation type="submission" date="2020-04" db="EMBL/GenBank/DDBJ databases">
        <title>Genome Assembly and Annotation of Botryosphaeria dothidea sdau 11-99, a Latent Pathogen of Apple Fruit Ring Rot in China.</title>
        <authorList>
            <person name="Yu C."/>
            <person name="Diao Y."/>
            <person name="Lu Q."/>
            <person name="Zhao J."/>
            <person name="Cui S."/>
            <person name="Peng C."/>
            <person name="He B."/>
            <person name="Liu H."/>
        </authorList>
    </citation>
    <scope>NUCLEOTIDE SEQUENCE [LARGE SCALE GENOMIC DNA]</scope>
    <source>
        <strain evidence="2">Sdau11-99</strain>
        <strain evidence="4">sdau11-99</strain>
    </source>
</reference>
<gene>
    <name evidence="3" type="ORF">GTA08_BOTSDO12667</name>
    <name evidence="2" type="ORF">GTA08_BOTSDO13996</name>
</gene>
<evidence type="ECO:0000313" key="2">
    <source>
        <dbReference type="EMBL" id="KAF4310489.1"/>
    </source>
</evidence>
<dbReference type="EMBL" id="WWBZ02000008">
    <property type="protein sequence ID" value="KAF4311856.1"/>
    <property type="molecule type" value="Genomic_DNA"/>
</dbReference>
<accession>A0A8H4J220</accession>
<organism evidence="2 4">
    <name type="scientific">Botryosphaeria dothidea</name>
    <dbReference type="NCBI Taxonomy" id="55169"/>
    <lineage>
        <taxon>Eukaryota</taxon>
        <taxon>Fungi</taxon>
        <taxon>Dikarya</taxon>
        <taxon>Ascomycota</taxon>
        <taxon>Pezizomycotina</taxon>
        <taxon>Dothideomycetes</taxon>
        <taxon>Dothideomycetes incertae sedis</taxon>
        <taxon>Botryosphaeriales</taxon>
        <taxon>Botryosphaeriaceae</taxon>
        <taxon>Botryosphaeria</taxon>
    </lineage>
</organism>
<dbReference type="EMBL" id="WWBZ02000015">
    <property type="protein sequence ID" value="KAF4310489.1"/>
    <property type="molecule type" value="Genomic_DNA"/>
</dbReference>
<sequence length="343" mass="37297">MMQCSGFTNLGLSCFNTVNNGEFCHLHGAATASHHRQSNDNTTLETFSPSDSLQSSPTAPMPFAPRHYRPIQPAIPPPELSLQDDQFAMFQPKHLFEDEQHGVSQSTYPFQDEQQGVFQSSHLLQDVEPSVPHWHAGGSQPDCVFQNEPLNISQLYPLQDDQSGVFQNGVFQNCVFQNCVSQNCVSQNGIAQNGNCFIQDEQPNMCQPFLLQDEQPSISQACLTQDAQPSLSQPIIQPHFDNSSTALFTTTNSTNTALDQQSGGDNNGVREQLATVLLQMLFGVLPRVPPTNQAAMSTSALVIRSCLQLDQIVSQPAVDAGASEGVATATADDLVALLFEGLC</sequence>
<proteinExistence type="predicted"/>
<feature type="region of interest" description="Disordered" evidence="1">
    <location>
        <begin position="35"/>
        <end position="59"/>
    </location>
</feature>
<dbReference type="AlphaFoldDB" id="A0A8H4J220"/>
<comment type="caution">
    <text evidence="2">The sequence shown here is derived from an EMBL/GenBank/DDBJ whole genome shotgun (WGS) entry which is preliminary data.</text>
</comment>
<protein>
    <submittedName>
        <fullName evidence="2">Uncharacterized protein</fullName>
    </submittedName>
</protein>
<name>A0A8H4J220_9PEZI</name>
<feature type="compositionally biased region" description="Polar residues" evidence="1">
    <location>
        <begin position="39"/>
        <end position="58"/>
    </location>
</feature>
<keyword evidence="4" id="KW-1185">Reference proteome</keyword>
<evidence type="ECO:0000313" key="4">
    <source>
        <dbReference type="Proteomes" id="UP000572817"/>
    </source>
</evidence>
<evidence type="ECO:0000256" key="1">
    <source>
        <dbReference type="SAM" id="MobiDB-lite"/>
    </source>
</evidence>